<dbReference type="InterPro" id="IPR019734">
    <property type="entry name" value="TPR_rpt"/>
</dbReference>
<sequence length="602" mass="68395">MALPVVLLLVIEAVLRLCNYGYNTALFVKDPDDQTSWVMNPDASAKFFSNPINATKGNHERFKIQKEPNTFRVFVLGESTTAGYPYMHNGSFHRWLQYRLMHTFPERKFEIINVSLTAVNSYTVLDFGKQVINFKPDAVLVYTGHNEYYGALGIGSTSGISGSRFWVQTVLKLRELKLVQALTRLIYNIQQLGNKPTDTRENLMKRMAATQEIKYGSVEYHKGIDQFRQNMDELCQLYSDKKIPLLISNLVSNEKDLKPFISGAGQLSANTAYQAASNVYGTGNYPLAKTSFKKASDYDLLRFRAPGKLNAIIEQLGRQYPGVYIANTRKIFEEHSPHGILGSETLLEHVHPNIYGYALMSEAFYQAMHSSKIIRPKPENEMSFKLLLKQMPVTRVDSLYGAYQIMMLKVGWPFNTPIPNNFKRGDTEEEKIAGALSVDRITWADAVDQLFKYDLKSNNKTGALKATEAMLLENPDNVNYYIYAGRLNFELGNKPEAFLYFAKAYQLQPSLKNAQNNYLLCLKVDEPEKALTYLALMRSYDIPAAQLDEIEAQINQLINLKQQLKNEPLNSSLNQQIAAYYHRLNADEAASIYQHTSDNNGK</sequence>
<organism evidence="2 3">
    <name type="scientific">Mucilaginibacter galii</name>
    <dbReference type="NCBI Taxonomy" id="2005073"/>
    <lineage>
        <taxon>Bacteria</taxon>
        <taxon>Pseudomonadati</taxon>
        <taxon>Bacteroidota</taxon>
        <taxon>Sphingobacteriia</taxon>
        <taxon>Sphingobacteriales</taxon>
        <taxon>Sphingobacteriaceae</taxon>
        <taxon>Mucilaginibacter</taxon>
    </lineage>
</organism>
<comment type="caution">
    <text evidence="2">The sequence shown here is derived from an EMBL/GenBank/DDBJ whole genome shotgun (WGS) entry which is preliminary data.</text>
</comment>
<dbReference type="PROSITE" id="PS50005">
    <property type="entry name" value="TPR"/>
    <property type="match status" value="1"/>
</dbReference>
<dbReference type="InterPro" id="IPR011990">
    <property type="entry name" value="TPR-like_helical_dom_sf"/>
</dbReference>
<dbReference type="RefSeq" id="WP_188416482.1">
    <property type="nucleotide sequence ID" value="NZ_BMDO01000005.1"/>
</dbReference>
<feature type="repeat" description="TPR" evidence="1">
    <location>
        <begin position="478"/>
        <end position="511"/>
    </location>
</feature>
<dbReference type="SUPFAM" id="SSF48452">
    <property type="entry name" value="TPR-like"/>
    <property type="match status" value="1"/>
</dbReference>
<dbReference type="Gene3D" id="3.40.50.1110">
    <property type="entry name" value="SGNH hydrolase"/>
    <property type="match status" value="1"/>
</dbReference>
<dbReference type="EMBL" id="BMDO01000005">
    <property type="protein sequence ID" value="GGI50906.1"/>
    <property type="molecule type" value="Genomic_DNA"/>
</dbReference>
<evidence type="ECO:0000313" key="3">
    <source>
        <dbReference type="Proteomes" id="UP000662074"/>
    </source>
</evidence>
<dbReference type="Gene3D" id="1.25.40.10">
    <property type="entry name" value="Tetratricopeptide repeat domain"/>
    <property type="match status" value="1"/>
</dbReference>
<dbReference type="Proteomes" id="UP000662074">
    <property type="component" value="Unassembled WGS sequence"/>
</dbReference>
<reference evidence="2" key="1">
    <citation type="journal article" date="2014" name="Int. J. Syst. Evol. Microbiol.">
        <title>Complete genome sequence of Corynebacterium casei LMG S-19264T (=DSM 44701T), isolated from a smear-ripened cheese.</title>
        <authorList>
            <consortium name="US DOE Joint Genome Institute (JGI-PGF)"/>
            <person name="Walter F."/>
            <person name="Albersmeier A."/>
            <person name="Kalinowski J."/>
            <person name="Ruckert C."/>
        </authorList>
    </citation>
    <scope>NUCLEOTIDE SEQUENCE</scope>
    <source>
        <strain evidence="2">CCM 8711</strain>
    </source>
</reference>
<protein>
    <recommendedName>
        <fullName evidence="4">SGNH hydrolase-type esterase domain-containing protein</fullName>
    </recommendedName>
</protein>
<name>A0A917JB91_9SPHI</name>
<evidence type="ECO:0000256" key="1">
    <source>
        <dbReference type="PROSITE-ProRule" id="PRU00339"/>
    </source>
</evidence>
<dbReference type="SUPFAM" id="SSF52266">
    <property type="entry name" value="SGNH hydrolase"/>
    <property type="match status" value="1"/>
</dbReference>
<reference evidence="2" key="2">
    <citation type="submission" date="2020-09" db="EMBL/GenBank/DDBJ databases">
        <authorList>
            <person name="Sun Q."/>
            <person name="Sedlacek I."/>
        </authorList>
    </citation>
    <scope>NUCLEOTIDE SEQUENCE</scope>
    <source>
        <strain evidence="2">CCM 8711</strain>
    </source>
</reference>
<dbReference type="AlphaFoldDB" id="A0A917JB91"/>
<evidence type="ECO:0000313" key="2">
    <source>
        <dbReference type="EMBL" id="GGI50906.1"/>
    </source>
</evidence>
<keyword evidence="3" id="KW-1185">Reference proteome</keyword>
<proteinExistence type="predicted"/>
<dbReference type="InterPro" id="IPR036514">
    <property type="entry name" value="SGNH_hydro_sf"/>
</dbReference>
<gene>
    <name evidence="2" type="ORF">GCM10011425_21180</name>
</gene>
<evidence type="ECO:0008006" key="4">
    <source>
        <dbReference type="Google" id="ProtNLM"/>
    </source>
</evidence>
<keyword evidence="1" id="KW-0802">TPR repeat</keyword>
<accession>A0A917JB91</accession>
<dbReference type="GO" id="GO:0016788">
    <property type="term" value="F:hydrolase activity, acting on ester bonds"/>
    <property type="evidence" value="ECO:0007669"/>
    <property type="project" value="UniProtKB-ARBA"/>
</dbReference>